<feature type="binding site" evidence="1">
    <location>
        <position position="99"/>
    </location>
    <ligand>
        <name>Mn(2+)</name>
        <dbReference type="ChEBI" id="CHEBI:29035"/>
        <label>2</label>
    </ligand>
</feature>
<sequence>MLKQEGKSVEKYIIKWRRDLHRIPEVGLHLPKTREYICNVLDKLELNYKLHRSTSGVEVLIRGTKGGKTIALRSDMDALPIQELTGLPFASENGNMHACGHDAHMAMLLGAIKLLAAHTHKIAGNVKCIFQPGEEGFQGARYMLEEGALEDPYVDAVLGLHVTNTIRELNPGAIGLRKGAVMAGSDAFYIKITGKGGHISDIEHVINPVPAAARIVLAIQEIRDRCLKRRDKAVIAVGLIQGGDKGNVIPDIVELNGSLRIKSEASRQQLLYELEQSVTKIADQTGCNCIISLSDSNGIVYNDDGVTDSVMETVNKLFPQEKYTEIVSDIMASEDISYFFNARKGTYIHLGCGFEDNREIFPLHNARFMLNEQIMWKGSVLMAQSVIDWLRKEQF</sequence>
<dbReference type="OrthoDB" id="9776731at2"/>
<feature type="domain" description="Peptidase M20 dimerisation" evidence="2">
    <location>
        <begin position="184"/>
        <end position="283"/>
    </location>
</feature>
<dbReference type="InterPro" id="IPR017439">
    <property type="entry name" value="Amidohydrolase"/>
</dbReference>
<keyword evidence="3" id="KW-0378">Hydrolase</keyword>
<dbReference type="InterPro" id="IPR002933">
    <property type="entry name" value="Peptidase_M20"/>
</dbReference>
<dbReference type="PIRSF" id="PIRSF005962">
    <property type="entry name" value="Pept_M20D_amidohydro"/>
    <property type="match status" value="1"/>
</dbReference>
<keyword evidence="1" id="KW-0464">Manganese</keyword>
<dbReference type="Gene3D" id="3.30.70.360">
    <property type="match status" value="1"/>
</dbReference>
<name>A0A1M4PLP1_9FIRM</name>
<dbReference type="InterPro" id="IPR036264">
    <property type="entry name" value="Bact_exopeptidase_dim_dom"/>
</dbReference>
<dbReference type="GO" id="GO:0016787">
    <property type="term" value="F:hydrolase activity"/>
    <property type="evidence" value="ECO:0007669"/>
    <property type="project" value="UniProtKB-KW"/>
</dbReference>
<dbReference type="SUPFAM" id="SSF53187">
    <property type="entry name" value="Zn-dependent exopeptidases"/>
    <property type="match status" value="1"/>
</dbReference>
<evidence type="ECO:0000256" key="1">
    <source>
        <dbReference type="PIRSR" id="PIRSR005962-1"/>
    </source>
</evidence>
<dbReference type="Pfam" id="PF01546">
    <property type="entry name" value="Peptidase_M20"/>
    <property type="match status" value="1"/>
</dbReference>
<feature type="binding site" evidence="1">
    <location>
        <position position="135"/>
    </location>
    <ligand>
        <name>Mn(2+)</name>
        <dbReference type="ChEBI" id="CHEBI:29035"/>
        <label>2</label>
    </ligand>
</feature>
<evidence type="ECO:0000313" key="3">
    <source>
        <dbReference type="EMBL" id="SHD76369.1"/>
    </source>
</evidence>
<feature type="binding site" evidence="1">
    <location>
        <position position="101"/>
    </location>
    <ligand>
        <name>Mn(2+)</name>
        <dbReference type="ChEBI" id="CHEBI:29035"/>
        <label>2</label>
    </ligand>
</feature>
<dbReference type="RefSeq" id="WP_025640656.1">
    <property type="nucleotide sequence ID" value="NZ_LT669839.1"/>
</dbReference>
<dbReference type="PANTHER" id="PTHR11014:SF63">
    <property type="entry name" value="METALLOPEPTIDASE, PUTATIVE (AFU_ORTHOLOGUE AFUA_6G09600)-RELATED"/>
    <property type="match status" value="1"/>
</dbReference>
<organism evidence="3 4">
    <name type="scientific">[Clostridium] ultunense Esp</name>
    <dbReference type="NCBI Taxonomy" id="1288971"/>
    <lineage>
        <taxon>Bacteria</taxon>
        <taxon>Bacillati</taxon>
        <taxon>Bacillota</taxon>
        <taxon>Tissierellia</taxon>
        <taxon>Tissierellales</taxon>
        <taxon>Tepidimicrobiaceae</taxon>
        <taxon>Schnuerera</taxon>
    </lineage>
</organism>
<evidence type="ECO:0000313" key="4">
    <source>
        <dbReference type="Proteomes" id="UP000245423"/>
    </source>
</evidence>
<dbReference type="PANTHER" id="PTHR11014">
    <property type="entry name" value="PEPTIDASE M20 FAMILY MEMBER"/>
    <property type="match status" value="1"/>
</dbReference>
<protein>
    <submittedName>
        <fullName evidence="3">Amidohydrolase</fullName>
    </submittedName>
</protein>
<dbReference type="AlphaFoldDB" id="A0A1M4PLP1"/>
<reference evidence="3 4" key="1">
    <citation type="submission" date="2016-11" db="EMBL/GenBank/DDBJ databases">
        <authorList>
            <person name="Manzoor S."/>
        </authorList>
    </citation>
    <scope>NUCLEOTIDE SEQUENCE [LARGE SCALE GENOMIC DNA]</scope>
    <source>
        <strain evidence="3">Clostridium ultunense strain Esp</strain>
    </source>
</reference>
<keyword evidence="1" id="KW-0479">Metal-binding</keyword>
<comment type="cofactor">
    <cofactor evidence="1">
        <name>Mn(2+)</name>
        <dbReference type="ChEBI" id="CHEBI:29035"/>
    </cofactor>
    <text evidence="1">The Mn(2+) ion enhances activity.</text>
</comment>
<gene>
    <name evidence="3" type="ORF">CUESP1_0993</name>
</gene>
<dbReference type="Proteomes" id="UP000245423">
    <property type="component" value="Chromosome 1"/>
</dbReference>
<proteinExistence type="predicted"/>
<dbReference type="EMBL" id="LT669839">
    <property type="protein sequence ID" value="SHD76369.1"/>
    <property type="molecule type" value="Genomic_DNA"/>
</dbReference>
<feature type="binding site" evidence="1">
    <location>
        <position position="364"/>
    </location>
    <ligand>
        <name>Mn(2+)</name>
        <dbReference type="ChEBI" id="CHEBI:29035"/>
        <label>2</label>
    </ligand>
</feature>
<dbReference type="InterPro" id="IPR011650">
    <property type="entry name" value="Peptidase_M20_dimer"/>
</dbReference>
<dbReference type="CDD" id="cd03886">
    <property type="entry name" value="M20_Acy1"/>
    <property type="match status" value="1"/>
</dbReference>
<keyword evidence="4" id="KW-1185">Reference proteome</keyword>
<accession>A0A1M4PLP1</accession>
<evidence type="ECO:0000259" key="2">
    <source>
        <dbReference type="Pfam" id="PF07687"/>
    </source>
</evidence>
<dbReference type="Gene3D" id="3.40.630.10">
    <property type="entry name" value="Zn peptidases"/>
    <property type="match status" value="1"/>
</dbReference>
<feature type="binding site" evidence="1">
    <location>
        <position position="161"/>
    </location>
    <ligand>
        <name>Mn(2+)</name>
        <dbReference type="ChEBI" id="CHEBI:29035"/>
        <label>2</label>
    </ligand>
</feature>
<dbReference type="SUPFAM" id="SSF55031">
    <property type="entry name" value="Bacterial exopeptidase dimerisation domain"/>
    <property type="match status" value="1"/>
</dbReference>
<dbReference type="GO" id="GO:0046872">
    <property type="term" value="F:metal ion binding"/>
    <property type="evidence" value="ECO:0007669"/>
    <property type="project" value="UniProtKB-KW"/>
</dbReference>
<dbReference type="Pfam" id="PF07687">
    <property type="entry name" value="M20_dimer"/>
    <property type="match status" value="1"/>
</dbReference>
<dbReference type="NCBIfam" id="TIGR01891">
    <property type="entry name" value="amidohydrolases"/>
    <property type="match status" value="1"/>
</dbReference>